<dbReference type="PANTHER" id="PTHR30135:SF3">
    <property type="entry name" value="GLUCONEOGENESIS FACTOR-RELATED"/>
    <property type="match status" value="1"/>
</dbReference>
<keyword evidence="4" id="KW-1185">Reference proteome</keyword>
<dbReference type="InterPro" id="IPR038136">
    <property type="entry name" value="CofD-like_dom_sf"/>
</dbReference>
<evidence type="ECO:0000256" key="1">
    <source>
        <dbReference type="ARBA" id="ARBA00022490"/>
    </source>
</evidence>
<feature type="transmembrane region" description="Helical" evidence="2">
    <location>
        <begin position="20"/>
        <end position="41"/>
    </location>
</feature>
<keyword evidence="2" id="KW-0812">Transmembrane</keyword>
<evidence type="ECO:0000313" key="3">
    <source>
        <dbReference type="EMBL" id="OAN47310.1"/>
    </source>
</evidence>
<dbReference type="EMBL" id="LWQS01000038">
    <property type="protein sequence ID" value="OAN47310.1"/>
    <property type="molecule type" value="Genomic_DNA"/>
</dbReference>
<evidence type="ECO:0000313" key="4">
    <source>
        <dbReference type="Proteomes" id="UP000078287"/>
    </source>
</evidence>
<feature type="transmembrane region" description="Helical" evidence="2">
    <location>
        <begin position="61"/>
        <end position="80"/>
    </location>
</feature>
<dbReference type="GO" id="GO:0043743">
    <property type="term" value="F:LPPG:FO 2-phospho-L-lactate transferase activity"/>
    <property type="evidence" value="ECO:0007669"/>
    <property type="project" value="InterPro"/>
</dbReference>
<reference evidence="3 4" key="1">
    <citation type="submission" date="2016-04" db="EMBL/GenBank/DDBJ databases">
        <title>Chloroflexus islandicus sp. nov., a thermophilic filamentous anoxygenic phototrophic bacterium from geyser Strokkur (Iceland).</title>
        <authorList>
            <person name="Gaisin V.A."/>
            <person name="Kalashnikov A.M."/>
            <person name="Sukhacheva M.V."/>
            <person name="Grouzdev D.S."/>
            <person name="Ivanov T.M."/>
            <person name="Kuznetsov B."/>
            <person name="Gorlenko V.M."/>
        </authorList>
    </citation>
    <scope>NUCLEOTIDE SEQUENCE [LARGE SCALE GENOMIC DNA]</scope>
    <source>
        <strain evidence="4">isl-2</strain>
    </source>
</reference>
<dbReference type="RefSeq" id="WP_066784311.1">
    <property type="nucleotide sequence ID" value="NZ_LWQS01000038.1"/>
</dbReference>
<sequence length="391" mass="42993">MKQIINRLSALRQLLPSLSLTFAGIVLLSLGVAYLFIHAYRTVEGLPEVVWWLTLQFLPRPLRGILLLGVGLFVLAGGIWQLSGVVVIPRPSQLPADGELVLGYDRAKRPRRIAVVSGGAGMLVLSSLSEQVDRMTCIVPVTDPVEYYYRASGLLNQPNVYYVVPTPVPLEVIAELDDGTLIDVRHIYLHPELAERRVQHLRLTQADPPPLTRVAIESLHEADAIVLGPGSLFESILPNFLLAEFAEAVRASPAKKIFVCNLMTEPGRTTGFRVADHIRAIKEYAGITPDYVLVNAQRIDPETTRIYAAANQTPVYLDPGDYEELAALPGDTHGQRGVIIEGSMVIETDLAAAVIQYTTSLDNPQQSRAVRVLRHDGQKLAAALLELLRRV</sequence>
<keyword evidence="1" id="KW-0963">Cytoplasm</keyword>
<name>A0A178MEW0_9CHLR</name>
<accession>A0A178MEW0</accession>
<proteinExistence type="predicted"/>
<dbReference type="InterPro" id="IPR002882">
    <property type="entry name" value="CofD"/>
</dbReference>
<evidence type="ECO:0008006" key="5">
    <source>
        <dbReference type="Google" id="ProtNLM"/>
    </source>
</evidence>
<keyword evidence="2" id="KW-0472">Membrane</keyword>
<dbReference type="Proteomes" id="UP000078287">
    <property type="component" value="Unassembled WGS sequence"/>
</dbReference>
<dbReference type="Gene3D" id="3.40.50.10680">
    <property type="entry name" value="CofD-like domains"/>
    <property type="match status" value="1"/>
</dbReference>
<dbReference type="InterPro" id="IPR010119">
    <property type="entry name" value="Gluconeogen_factor"/>
</dbReference>
<dbReference type="OrthoDB" id="9783842at2"/>
<dbReference type="Pfam" id="PF01933">
    <property type="entry name" value="CofD"/>
    <property type="match status" value="1"/>
</dbReference>
<comment type="caution">
    <text evidence="3">The sequence shown here is derived from an EMBL/GenBank/DDBJ whole genome shotgun (WGS) entry which is preliminary data.</text>
</comment>
<gene>
    <name evidence="3" type="ORF">A6A03_00780</name>
</gene>
<dbReference type="SUPFAM" id="SSF142338">
    <property type="entry name" value="CofD-like"/>
    <property type="match status" value="1"/>
</dbReference>
<evidence type="ECO:0000256" key="2">
    <source>
        <dbReference type="SAM" id="Phobius"/>
    </source>
</evidence>
<keyword evidence="2" id="KW-1133">Transmembrane helix</keyword>
<organism evidence="3 4">
    <name type="scientific">Chloroflexus islandicus</name>
    <dbReference type="NCBI Taxonomy" id="1707952"/>
    <lineage>
        <taxon>Bacteria</taxon>
        <taxon>Bacillati</taxon>
        <taxon>Chloroflexota</taxon>
        <taxon>Chloroflexia</taxon>
        <taxon>Chloroflexales</taxon>
        <taxon>Chloroflexineae</taxon>
        <taxon>Chloroflexaceae</taxon>
        <taxon>Chloroflexus</taxon>
    </lineage>
</organism>
<dbReference type="STRING" id="1707952.A6A03_00780"/>
<dbReference type="PANTHER" id="PTHR30135">
    <property type="entry name" value="UNCHARACTERIZED PROTEIN YVCK-RELATED"/>
    <property type="match status" value="1"/>
</dbReference>
<dbReference type="AlphaFoldDB" id="A0A178MEW0"/>
<protein>
    <recommendedName>
        <fullName evidence="5">Gluconeogenesis factor</fullName>
    </recommendedName>
</protein>